<dbReference type="AlphaFoldDB" id="A0A4Y6RL82"/>
<dbReference type="PROSITE" id="PS51186">
    <property type="entry name" value="GNAT"/>
    <property type="match status" value="1"/>
</dbReference>
<evidence type="ECO:0000256" key="1">
    <source>
        <dbReference type="ARBA" id="ARBA00022679"/>
    </source>
</evidence>
<dbReference type="Proteomes" id="UP000316665">
    <property type="component" value="Chromosome"/>
</dbReference>
<keyword evidence="2" id="KW-0012">Acyltransferase</keyword>
<name>A0A4Y6RL82_9BURK</name>
<keyword evidence="5" id="KW-1185">Reference proteome</keyword>
<organism evidence="4 5">
    <name type="scientific">Janthinobacterium tructae</name>
    <dbReference type="NCBI Taxonomy" id="2590869"/>
    <lineage>
        <taxon>Bacteria</taxon>
        <taxon>Pseudomonadati</taxon>
        <taxon>Pseudomonadota</taxon>
        <taxon>Betaproteobacteria</taxon>
        <taxon>Burkholderiales</taxon>
        <taxon>Oxalobacteraceae</taxon>
        <taxon>Janthinobacterium</taxon>
    </lineage>
</organism>
<dbReference type="GO" id="GO:0016747">
    <property type="term" value="F:acyltransferase activity, transferring groups other than amino-acyl groups"/>
    <property type="evidence" value="ECO:0007669"/>
    <property type="project" value="InterPro"/>
</dbReference>
<dbReference type="InterPro" id="IPR016181">
    <property type="entry name" value="Acyl_CoA_acyltransferase"/>
</dbReference>
<dbReference type="PANTHER" id="PTHR43800">
    <property type="entry name" value="PEPTIDYL-LYSINE N-ACETYLTRANSFERASE YJAB"/>
    <property type="match status" value="1"/>
</dbReference>
<evidence type="ECO:0000256" key="2">
    <source>
        <dbReference type="ARBA" id="ARBA00023315"/>
    </source>
</evidence>
<dbReference type="PANTHER" id="PTHR43800:SF1">
    <property type="entry name" value="PEPTIDYL-LYSINE N-ACETYLTRANSFERASE YJAB"/>
    <property type="match status" value="1"/>
</dbReference>
<dbReference type="Pfam" id="PF13508">
    <property type="entry name" value="Acetyltransf_7"/>
    <property type="match status" value="1"/>
</dbReference>
<keyword evidence="1 4" id="KW-0808">Transferase</keyword>
<protein>
    <submittedName>
        <fullName evidence="4">GNAT family N-acetyltransferase</fullName>
    </submittedName>
</protein>
<gene>
    <name evidence="4" type="ORF">FJQ89_23375</name>
</gene>
<dbReference type="KEGG" id="jas:FJQ89_23375"/>
<dbReference type="Gene3D" id="3.40.630.30">
    <property type="match status" value="1"/>
</dbReference>
<accession>A0A4Y6RL82</accession>
<dbReference type="RefSeq" id="WP_141171900.1">
    <property type="nucleotide sequence ID" value="NZ_CP041185.1"/>
</dbReference>
<sequence>MTPSPISRVSLADAADLPRLFDVWHLSVRATHDFLADSDIAFLMPFVRDELARVAAERLLHVLRADDGVAYAFLCVEHARIEMLFVHPDQRGSGAGSALVQHALAALGATAVDVNEHNTQAYGFYQHLGFIVENRSPLDPFGKPFPILHLKLAKNA</sequence>
<dbReference type="OrthoDB" id="9789605at2"/>
<evidence type="ECO:0000313" key="5">
    <source>
        <dbReference type="Proteomes" id="UP000316665"/>
    </source>
</evidence>
<reference evidence="4 5" key="1">
    <citation type="submission" date="2019-06" db="EMBL/GenBank/DDBJ databases">
        <title>Complete genome sequence of Janthinobacterium sp. SNU WT3 isolated from diseased rainbow trout.</title>
        <authorList>
            <person name="Oh W.T."/>
            <person name="Park S.C."/>
        </authorList>
    </citation>
    <scope>NUCLEOTIDE SEQUENCE [LARGE SCALE GENOMIC DNA]</scope>
    <source>
        <strain evidence="4 5">SNU WT3</strain>
    </source>
</reference>
<dbReference type="InterPro" id="IPR000182">
    <property type="entry name" value="GNAT_dom"/>
</dbReference>
<dbReference type="CDD" id="cd04301">
    <property type="entry name" value="NAT_SF"/>
    <property type="match status" value="1"/>
</dbReference>
<evidence type="ECO:0000313" key="4">
    <source>
        <dbReference type="EMBL" id="QDG73035.1"/>
    </source>
</evidence>
<dbReference type="SUPFAM" id="SSF55729">
    <property type="entry name" value="Acyl-CoA N-acyltransferases (Nat)"/>
    <property type="match status" value="1"/>
</dbReference>
<feature type="domain" description="N-acetyltransferase" evidence="3">
    <location>
        <begin position="7"/>
        <end position="156"/>
    </location>
</feature>
<proteinExistence type="predicted"/>
<dbReference type="EMBL" id="CP041185">
    <property type="protein sequence ID" value="QDG73035.1"/>
    <property type="molecule type" value="Genomic_DNA"/>
</dbReference>
<evidence type="ECO:0000259" key="3">
    <source>
        <dbReference type="PROSITE" id="PS51186"/>
    </source>
</evidence>